<evidence type="ECO:0000256" key="5">
    <source>
        <dbReference type="ARBA" id="ARBA00022827"/>
    </source>
</evidence>
<protein>
    <recommendedName>
        <fullName evidence="9">Methylenetetrahydrofolate reductase</fullName>
    </recommendedName>
</protein>
<comment type="cofactor">
    <cofactor evidence="1 9">
        <name>FAD</name>
        <dbReference type="ChEBI" id="CHEBI:57692"/>
    </cofactor>
</comment>
<accession>A0A7C4RIW8</accession>
<comment type="caution">
    <text evidence="10">The sequence shown here is derived from an EMBL/GenBank/DDBJ whole genome shotgun (WGS) entry which is preliminary data.</text>
</comment>
<evidence type="ECO:0000256" key="3">
    <source>
        <dbReference type="ARBA" id="ARBA00006743"/>
    </source>
</evidence>
<evidence type="ECO:0000256" key="9">
    <source>
        <dbReference type="RuleBase" id="RU003862"/>
    </source>
</evidence>
<dbReference type="Gene3D" id="3.20.20.220">
    <property type="match status" value="1"/>
</dbReference>
<evidence type="ECO:0000256" key="4">
    <source>
        <dbReference type="ARBA" id="ARBA00022630"/>
    </source>
</evidence>
<comment type="pathway">
    <text evidence="7">Amino-acid biosynthesis; L-methionine biosynthesis via de novo pathway.</text>
</comment>
<evidence type="ECO:0000256" key="6">
    <source>
        <dbReference type="ARBA" id="ARBA00023002"/>
    </source>
</evidence>
<comment type="catalytic activity">
    <reaction evidence="8">
        <text>(6S)-5-methyl-5,6,7,8-tetrahydrofolate + NAD(+) = (6R)-5,10-methylene-5,6,7,8-tetrahydrofolate + NADH + H(+)</text>
        <dbReference type="Rhea" id="RHEA:19821"/>
        <dbReference type="ChEBI" id="CHEBI:15378"/>
        <dbReference type="ChEBI" id="CHEBI:15636"/>
        <dbReference type="ChEBI" id="CHEBI:18608"/>
        <dbReference type="ChEBI" id="CHEBI:57540"/>
        <dbReference type="ChEBI" id="CHEBI:57945"/>
        <dbReference type="EC" id="1.5.1.54"/>
    </reaction>
    <physiologicalReaction direction="right-to-left" evidence="8">
        <dbReference type="Rhea" id="RHEA:19823"/>
    </physiologicalReaction>
</comment>
<evidence type="ECO:0000256" key="7">
    <source>
        <dbReference type="ARBA" id="ARBA00034478"/>
    </source>
</evidence>
<reference evidence="10" key="1">
    <citation type="journal article" date="2020" name="mSystems">
        <title>Genome- and Community-Level Interaction Insights into Carbon Utilization and Element Cycling Functions of Hydrothermarchaeota in Hydrothermal Sediment.</title>
        <authorList>
            <person name="Zhou Z."/>
            <person name="Liu Y."/>
            <person name="Xu W."/>
            <person name="Pan J."/>
            <person name="Luo Z.H."/>
            <person name="Li M."/>
        </authorList>
    </citation>
    <scope>NUCLEOTIDE SEQUENCE [LARGE SCALE GENOMIC DNA]</scope>
    <source>
        <strain evidence="10">SpSt-477</strain>
    </source>
</reference>
<sequence length="291" mass="31057">MHIPQAFKSGKFVVLAEMNTPKGVDISRFMTDARHIQGRVDAVVVPDMDNGVMRMSALAGAAVLKQAGIDAFITTYGRDRNRLAIQGDLLAAQVLGVSGIVVVAAEPMANSDHRDAKPVNDLDEIGILRCAAQLKQGKDLAGFDLDGSPQWIIGCTLPSVADDAALDREIESLRTKIQSGASFIVTPPVFDVDHFATIADKLKPLGVPIVAGVFLIKSVAVARYIATNEPGAHLPEATIHRIRKASDREQECLQIAGETVARLKSVVSGVLIQTMGWEHRLPAVLDAAGLS</sequence>
<evidence type="ECO:0000313" key="10">
    <source>
        <dbReference type="EMBL" id="HGU32969.1"/>
    </source>
</evidence>
<dbReference type="GO" id="GO:0005829">
    <property type="term" value="C:cytosol"/>
    <property type="evidence" value="ECO:0007669"/>
    <property type="project" value="TreeGrafter"/>
</dbReference>
<evidence type="ECO:0000256" key="1">
    <source>
        <dbReference type="ARBA" id="ARBA00001974"/>
    </source>
</evidence>
<dbReference type="EMBL" id="DSUH01000210">
    <property type="protein sequence ID" value="HGU32969.1"/>
    <property type="molecule type" value="Genomic_DNA"/>
</dbReference>
<organism evidence="10">
    <name type="scientific">Desulfatirhabdium butyrativorans</name>
    <dbReference type="NCBI Taxonomy" id="340467"/>
    <lineage>
        <taxon>Bacteria</taxon>
        <taxon>Pseudomonadati</taxon>
        <taxon>Thermodesulfobacteriota</taxon>
        <taxon>Desulfobacteria</taxon>
        <taxon>Desulfobacterales</taxon>
        <taxon>Desulfatirhabdiaceae</taxon>
        <taxon>Desulfatirhabdium</taxon>
    </lineage>
</organism>
<proteinExistence type="inferred from homology"/>
<dbReference type="AlphaFoldDB" id="A0A7C4RIW8"/>
<comment type="pathway">
    <text evidence="2 9">One-carbon metabolism; tetrahydrofolate interconversion.</text>
</comment>
<dbReference type="GO" id="GO:0009086">
    <property type="term" value="P:methionine biosynthetic process"/>
    <property type="evidence" value="ECO:0007669"/>
    <property type="project" value="TreeGrafter"/>
</dbReference>
<gene>
    <name evidence="10" type="ORF">ENS29_08945</name>
</gene>
<comment type="similarity">
    <text evidence="3 9">Belongs to the methylenetetrahydrofolate reductase family.</text>
</comment>
<dbReference type="InterPro" id="IPR029041">
    <property type="entry name" value="FAD-linked_oxidoreductase-like"/>
</dbReference>
<evidence type="ECO:0000256" key="2">
    <source>
        <dbReference type="ARBA" id="ARBA00004777"/>
    </source>
</evidence>
<keyword evidence="4 9" id="KW-0285">Flavoprotein</keyword>
<dbReference type="PANTHER" id="PTHR45754:SF3">
    <property type="entry name" value="METHYLENETETRAHYDROFOLATE REDUCTASE (NADPH)"/>
    <property type="match status" value="1"/>
</dbReference>
<keyword evidence="6 9" id="KW-0560">Oxidoreductase</keyword>
<dbReference type="UniPathway" id="UPA00193"/>
<dbReference type="PANTHER" id="PTHR45754">
    <property type="entry name" value="METHYLENETETRAHYDROFOLATE REDUCTASE"/>
    <property type="match status" value="1"/>
</dbReference>
<keyword evidence="5 9" id="KW-0274">FAD</keyword>
<dbReference type="SUPFAM" id="SSF51730">
    <property type="entry name" value="FAD-linked oxidoreductase"/>
    <property type="match status" value="1"/>
</dbReference>
<dbReference type="GO" id="GO:0071949">
    <property type="term" value="F:FAD binding"/>
    <property type="evidence" value="ECO:0007669"/>
    <property type="project" value="TreeGrafter"/>
</dbReference>
<evidence type="ECO:0000256" key="8">
    <source>
        <dbReference type="ARBA" id="ARBA00048628"/>
    </source>
</evidence>
<dbReference type="Pfam" id="PF02219">
    <property type="entry name" value="MTHFR"/>
    <property type="match status" value="1"/>
</dbReference>
<dbReference type="InterPro" id="IPR003171">
    <property type="entry name" value="Mehydrof_redctse-like"/>
</dbReference>
<dbReference type="GO" id="GO:0106312">
    <property type="term" value="F:methylenetetrahydrofolate reductase (NADH) activity"/>
    <property type="evidence" value="ECO:0007669"/>
    <property type="project" value="UniProtKB-EC"/>
</dbReference>
<dbReference type="GO" id="GO:0035999">
    <property type="term" value="P:tetrahydrofolate interconversion"/>
    <property type="evidence" value="ECO:0007669"/>
    <property type="project" value="UniProtKB-UniPathway"/>
</dbReference>
<name>A0A7C4RIW8_9BACT</name>